<evidence type="ECO:0008006" key="3">
    <source>
        <dbReference type="Google" id="ProtNLM"/>
    </source>
</evidence>
<name>G9QQC8_9BACI</name>
<keyword evidence="2" id="KW-1185">Reference proteome</keyword>
<dbReference type="InterPro" id="IPR014871">
    <property type="entry name" value="dUTPase/dCTP_pyrophosphatase"/>
</dbReference>
<dbReference type="HOGENOM" id="CLU_105318_0_0_9"/>
<dbReference type="RefSeq" id="WP_003355595.1">
    <property type="nucleotide sequence ID" value="NZ_JH414764.1"/>
</dbReference>
<accession>G9QQC8</accession>
<dbReference type="InterPro" id="IPR016947">
    <property type="entry name" value="UCP030140"/>
</dbReference>
<proteinExistence type="predicted"/>
<dbReference type="SUPFAM" id="SSF101386">
    <property type="entry name" value="all-alpha NTP pyrophosphatases"/>
    <property type="match status" value="1"/>
</dbReference>
<gene>
    <name evidence="1" type="ORF">HMPREF1015_00495</name>
</gene>
<protein>
    <recommendedName>
        <fullName evidence="3">dUTPase</fullName>
    </recommendedName>
</protein>
<sequence>MNLSKLYDMQRALDEYIEQENHVANENLLSHKLLALLVELGELANETRCFKFWSKKGPSEKEIILEEYVDGIHFLLSIGLELKFDSFTQIKDPTSTSNDLTDQFLAVYEAFHHLKKEKTLSSYEKAWEEYVLLANMLGFSTEDIERAYIEKNEVNYKRQREGY</sequence>
<dbReference type="Pfam" id="PF08761">
    <property type="entry name" value="dUTPase_2"/>
    <property type="match status" value="1"/>
</dbReference>
<comment type="caution">
    <text evidence="1">The sequence shown here is derived from an EMBL/GenBank/DDBJ whole genome shotgun (WGS) entry which is preliminary data.</text>
</comment>
<reference evidence="1 2" key="1">
    <citation type="submission" date="2011-09" db="EMBL/GenBank/DDBJ databases">
        <title>The Genome Sequence of Bacillus smithii 7_3_47FAA.</title>
        <authorList>
            <consortium name="The Broad Institute Genome Sequencing Platform"/>
            <person name="Earl A."/>
            <person name="Ward D."/>
            <person name="Feldgarden M."/>
            <person name="Gevers D."/>
            <person name="Daigneault M."/>
            <person name="Strauss J."/>
            <person name="Allen-Vercoe E."/>
            <person name="Young S.K."/>
            <person name="Zeng Q."/>
            <person name="Gargeya S."/>
            <person name="Fitzgerald M."/>
            <person name="Haas B."/>
            <person name="Abouelleil A."/>
            <person name="Alvarado L."/>
            <person name="Arachchi H.M."/>
            <person name="Berlin A."/>
            <person name="Brown A."/>
            <person name="Chapman S.B."/>
            <person name="Chen Z."/>
            <person name="Dunbar C."/>
            <person name="Freedman E."/>
            <person name="Gearin G."/>
            <person name="Goldberg J."/>
            <person name="Griggs A."/>
            <person name="Gujja S."/>
            <person name="Heiman D."/>
            <person name="Howarth C."/>
            <person name="Larson L."/>
            <person name="Lui A."/>
            <person name="MacDonald P.J.P."/>
            <person name="Montmayeur A."/>
            <person name="Murphy C."/>
            <person name="Neiman D."/>
            <person name="Pearson M."/>
            <person name="Priest M."/>
            <person name="Roberts A."/>
            <person name="Saif S."/>
            <person name="Shea T."/>
            <person name="Shenoy N."/>
            <person name="Sisk P."/>
            <person name="Stolte C."/>
            <person name="Sykes S."/>
            <person name="Wortman J."/>
            <person name="Nusbaum C."/>
            <person name="Birren B."/>
        </authorList>
    </citation>
    <scope>NUCLEOTIDE SEQUENCE [LARGE SCALE GENOMIC DNA]</scope>
    <source>
        <strain evidence="1 2">7_3_47FAA</strain>
    </source>
</reference>
<evidence type="ECO:0000313" key="1">
    <source>
        <dbReference type="EMBL" id="EHL73105.1"/>
    </source>
</evidence>
<dbReference type="AlphaFoldDB" id="G9QQC8"/>
<dbReference type="EMBL" id="ACWF01000160">
    <property type="protein sequence ID" value="EHL73105.1"/>
    <property type="molecule type" value="Genomic_DNA"/>
</dbReference>
<dbReference type="GeneID" id="87582488"/>
<dbReference type="CDD" id="cd11527">
    <property type="entry name" value="NTP-PPase_dUTPase"/>
    <property type="match status" value="1"/>
</dbReference>
<organism evidence="1 2">
    <name type="scientific">Bacillus smithii 7_3_47FAA</name>
    <dbReference type="NCBI Taxonomy" id="665952"/>
    <lineage>
        <taxon>Bacteria</taxon>
        <taxon>Bacillati</taxon>
        <taxon>Bacillota</taxon>
        <taxon>Bacilli</taxon>
        <taxon>Bacillales</taxon>
        <taxon>Bacillaceae</taxon>
        <taxon>Bacillus</taxon>
    </lineage>
</organism>
<dbReference type="Gene3D" id="1.10.4010.10">
    <property type="entry name" value="Type II deoxyuridine triphosphatase"/>
    <property type="match status" value="1"/>
</dbReference>
<evidence type="ECO:0000313" key="2">
    <source>
        <dbReference type="Proteomes" id="UP000011747"/>
    </source>
</evidence>
<dbReference type="PATRIC" id="fig|665952.3.peg.3421"/>
<dbReference type="PIRSF" id="PIRSF030140">
    <property type="entry name" value="UCP030140"/>
    <property type="match status" value="1"/>
</dbReference>
<dbReference type="Proteomes" id="UP000011747">
    <property type="component" value="Unassembled WGS sequence"/>
</dbReference>